<dbReference type="SUPFAM" id="SSF54001">
    <property type="entry name" value="Cysteine proteinases"/>
    <property type="match status" value="1"/>
</dbReference>
<dbReference type="AlphaFoldDB" id="A0AAD9GJG1"/>
<dbReference type="InterPro" id="IPR038765">
    <property type="entry name" value="Papain-like_cys_pep_sf"/>
</dbReference>
<dbReference type="EMBL" id="JASMQC010000016">
    <property type="protein sequence ID" value="KAK1939393.1"/>
    <property type="molecule type" value="Genomic_DNA"/>
</dbReference>
<comment type="caution">
    <text evidence="1">The sequence shown here is derived from an EMBL/GenBank/DDBJ whole genome shotgun (WGS) entry which is preliminary data.</text>
</comment>
<dbReference type="Proteomes" id="UP001259832">
    <property type="component" value="Unassembled WGS sequence"/>
</dbReference>
<accession>A0AAD9GJG1</accession>
<gene>
    <name evidence="1" type="ORF">P3T76_008777</name>
</gene>
<sequence>MASTQSVLLSIPIQIESPQCILILSLRRCPPFTKNGNSSELSTPVSKAEYRHISTKRVAAILAAIKETSVYENVEVAPNQIAFFHELLAFQGDEWLNDMCIRLAVNTMAKTRTDVRFADASMFQFTKPDDLNINAGLRDRSGGYRTLTTVCKTHLKPLMKEDFESFSIMKGQIRQTDSSSCGVFIIHFMESYISGRVVRQPNKALIQNIRLTYFTEALKRANRGRALIFFR</sequence>
<organism evidence="1 2">
    <name type="scientific">Phytophthora citrophthora</name>
    <dbReference type="NCBI Taxonomy" id="4793"/>
    <lineage>
        <taxon>Eukaryota</taxon>
        <taxon>Sar</taxon>
        <taxon>Stramenopiles</taxon>
        <taxon>Oomycota</taxon>
        <taxon>Peronosporomycetes</taxon>
        <taxon>Peronosporales</taxon>
        <taxon>Peronosporaceae</taxon>
        <taxon>Phytophthora</taxon>
    </lineage>
</organism>
<reference evidence="1" key="1">
    <citation type="submission" date="2023-08" db="EMBL/GenBank/DDBJ databases">
        <title>Reference Genome Resource for the Citrus Pathogen Phytophthora citrophthora.</title>
        <authorList>
            <person name="Moller H."/>
            <person name="Coetzee B."/>
            <person name="Rose L.J."/>
            <person name="Van Niekerk J.M."/>
        </authorList>
    </citation>
    <scope>NUCLEOTIDE SEQUENCE</scope>
    <source>
        <strain evidence="1">STE-U-9442</strain>
    </source>
</reference>
<proteinExistence type="predicted"/>
<protein>
    <recommendedName>
        <fullName evidence="3">Ubiquitin-like protease family profile domain-containing protein</fullName>
    </recommendedName>
</protein>
<evidence type="ECO:0008006" key="3">
    <source>
        <dbReference type="Google" id="ProtNLM"/>
    </source>
</evidence>
<evidence type="ECO:0000313" key="1">
    <source>
        <dbReference type="EMBL" id="KAK1939393.1"/>
    </source>
</evidence>
<keyword evidence="2" id="KW-1185">Reference proteome</keyword>
<dbReference type="Gene3D" id="3.40.395.10">
    <property type="entry name" value="Adenoviral Proteinase, Chain A"/>
    <property type="match status" value="1"/>
</dbReference>
<name>A0AAD9GJG1_9STRA</name>
<evidence type="ECO:0000313" key="2">
    <source>
        <dbReference type="Proteomes" id="UP001259832"/>
    </source>
</evidence>